<dbReference type="SUPFAM" id="SSF75005">
    <property type="entry name" value="Arabinanase/levansucrase/invertase"/>
    <property type="match status" value="1"/>
</dbReference>
<evidence type="ECO:0000256" key="4">
    <source>
        <dbReference type="ARBA" id="ARBA00023295"/>
    </source>
</evidence>
<dbReference type="Pfam" id="PF00251">
    <property type="entry name" value="Glyco_hydro_32N"/>
    <property type="match status" value="1"/>
</dbReference>
<comment type="caution">
    <text evidence="8">The sequence shown here is derived from an EMBL/GenBank/DDBJ whole genome shotgun (WGS) entry which is preliminary data.</text>
</comment>
<dbReference type="OrthoDB" id="9776657at2"/>
<name>A0A318MHZ2_9BIFI</name>
<dbReference type="AlphaFoldDB" id="A0A318MHZ2"/>
<reference evidence="8 9" key="1">
    <citation type="submission" date="2018-05" db="EMBL/GenBank/DDBJ databases">
        <title>Reference genomes for bee gut microbiota database.</title>
        <authorList>
            <person name="Ellegaard K.M."/>
        </authorList>
    </citation>
    <scope>NUCLEOTIDE SEQUENCE [LARGE SCALE GENOMIC DNA]</scope>
    <source>
        <strain evidence="8 9">ESL0200</strain>
    </source>
</reference>
<accession>A0A318MHZ2</accession>
<proteinExistence type="inferred from homology"/>
<dbReference type="SUPFAM" id="SSF49899">
    <property type="entry name" value="Concanavalin A-like lectins/glucanases"/>
    <property type="match status" value="1"/>
</dbReference>
<dbReference type="SMART" id="SM00640">
    <property type="entry name" value="Glyco_32"/>
    <property type="match status" value="1"/>
</dbReference>
<dbReference type="RefSeq" id="WP_110451460.1">
    <property type="nucleotide sequence ID" value="NZ_QGLL01000001.1"/>
</dbReference>
<evidence type="ECO:0000259" key="6">
    <source>
        <dbReference type="Pfam" id="PF00251"/>
    </source>
</evidence>
<gene>
    <name evidence="8" type="ORF">DKK75_00135</name>
</gene>
<evidence type="ECO:0000256" key="2">
    <source>
        <dbReference type="ARBA" id="ARBA00012758"/>
    </source>
</evidence>
<dbReference type="Pfam" id="PF08244">
    <property type="entry name" value="Glyco_hydro_32C"/>
    <property type="match status" value="1"/>
</dbReference>
<dbReference type="Gene3D" id="2.60.120.560">
    <property type="entry name" value="Exo-inulinase, domain 1"/>
    <property type="match status" value="1"/>
</dbReference>
<evidence type="ECO:0000256" key="3">
    <source>
        <dbReference type="ARBA" id="ARBA00022801"/>
    </source>
</evidence>
<organism evidence="8 9">
    <name type="scientific">Bifidobacterium asteroides</name>
    <dbReference type="NCBI Taxonomy" id="1684"/>
    <lineage>
        <taxon>Bacteria</taxon>
        <taxon>Bacillati</taxon>
        <taxon>Actinomycetota</taxon>
        <taxon>Actinomycetes</taxon>
        <taxon>Bifidobacteriales</taxon>
        <taxon>Bifidobacteriaceae</taxon>
        <taxon>Bifidobacterium</taxon>
    </lineage>
</organism>
<feature type="domain" description="Glycosyl hydrolase family 32 N-terminal" evidence="6">
    <location>
        <begin position="42"/>
        <end position="351"/>
    </location>
</feature>
<keyword evidence="4 5" id="KW-0326">Glycosidase</keyword>
<dbReference type="InterPro" id="IPR013189">
    <property type="entry name" value="Glyco_hydro_32_C"/>
</dbReference>
<dbReference type="CDD" id="cd08996">
    <property type="entry name" value="GH32_FFase"/>
    <property type="match status" value="1"/>
</dbReference>
<dbReference type="InterPro" id="IPR013148">
    <property type="entry name" value="Glyco_hydro_32_N"/>
</dbReference>
<dbReference type="PANTHER" id="PTHR43101:SF1">
    <property type="entry name" value="BETA-FRUCTOSIDASE"/>
    <property type="match status" value="1"/>
</dbReference>
<keyword evidence="3 5" id="KW-0378">Hydrolase</keyword>
<sequence>MGSTYEPALHPVKNHQVELSKAEAGVHALAATRNDRWYPKYHIASDGGWINDPNGLCYYRGRWHVFYQLHPYGTQWGPMHWGHVSSADMVTWRREPIAMAPSLEEERNGVYSGSAVVGDDGKLRFYYTANRWVNGKDRSGGQWQVQMLAEAVDDDARELLKRGMIIDCPREKVDSHFRDPKVWKQDGVWYLVHGVSSADKRGQLWLYHSQDMEEWTFDQVLFECPDEDVFMLECPDFFPLKTPGDQEKWIMVCSAMGAQPKGYMNRNTSNACYMIGSWKPGERFQPETELKPLDWGQNYYAPQSFLAPDGRRIMYGWMRPFTPPIPMERDGWCGQLTLPREVFLGDDGDLHTVPVEEIDHLRINDNDLGGSTLATNEERILLDDAEAEEVELTIDLKRSTAERCGLKVHATEDGSFVFVGYDDQSRRVVVDRMAVSRGDRGYRSAPLTSEELASGKLDLHVYIDRGSIEVFINNGRQAISVYNYPSAGLRSLKLVSESGDMQLERLQMHQIRGIGLE</sequence>
<dbReference type="PANTHER" id="PTHR43101">
    <property type="entry name" value="BETA-FRUCTOSIDASE"/>
    <property type="match status" value="1"/>
</dbReference>
<comment type="similarity">
    <text evidence="1 5">Belongs to the glycosyl hydrolase 32 family.</text>
</comment>
<evidence type="ECO:0000256" key="5">
    <source>
        <dbReference type="RuleBase" id="RU362110"/>
    </source>
</evidence>
<dbReference type="InterPro" id="IPR013320">
    <property type="entry name" value="ConA-like_dom_sf"/>
</dbReference>
<evidence type="ECO:0000313" key="9">
    <source>
        <dbReference type="Proteomes" id="UP000247744"/>
    </source>
</evidence>
<dbReference type="EMBL" id="QGLL01000001">
    <property type="protein sequence ID" value="PXY85634.1"/>
    <property type="molecule type" value="Genomic_DNA"/>
</dbReference>
<dbReference type="Gene3D" id="2.115.10.20">
    <property type="entry name" value="Glycosyl hydrolase domain, family 43"/>
    <property type="match status" value="1"/>
</dbReference>
<dbReference type="InterPro" id="IPR023296">
    <property type="entry name" value="Glyco_hydro_beta-prop_sf"/>
</dbReference>
<dbReference type="InterPro" id="IPR001362">
    <property type="entry name" value="Glyco_hydro_32"/>
</dbReference>
<dbReference type="GO" id="GO:0005975">
    <property type="term" value="P:carbohydrate metabolic process"/>
    <property type="evidence" value="ECO:0007669"/>
    <property type="project" value="InterPro"/>
</dbReference>
<dbReference type="InterPro" id="IPR051214">
    <property type="entry name" value="GH32_Enzymes"/>
</dbReference>
<dbReference type="GO" id="GO:0004564">
    <property type="term" value="F:beta-fructofuranosidase activity"/>
    <property type="evidence" value="ECO:0007669"/>
    <property type="project" value="UniProtKB-EC"/>
</dbReference>
<dbReference type="EC" id="3.2.1.26" evidence="2"/>
<evidence type="ECO:0000259" key="7">
    <source>
        <dbReference type="Pfam" id="PF08244"/>
    </source>
</evidence>
<evidence type="ECO:0000256" key="1">
    <source>
        <dbReference type="ARBA" id="ARBA00009902"/>
    </source>
</evidence>
<protein>
    <recommendedName>
        <fullName evidence="2">beta-fructofuranosidase</fullName>
        <ecNumber evidence="2">3.2.1.26</ecNumber>
    </recommendedName>
</protein>
<evidence type="ECO:0000313" key="8">
    <source>
        <dbReference type="EMBL" id="PXY85634.1"/>
    </source>
</evidence>
<feature type="domain" description="Glycosyl hydrolase family 32 C-terminal" evidence="7">
    <location>
        <begin position="369"/>
        <end position="509"/>
    </location>
</feature>
<dbReference type="Proteomes" id="UP000247744">
    <property type="component" value="Unassembled WGS sequence"/>
</dbReference>